<dbReference type="Proteomes" id="UP000650628">
    <property type="component" value="Unassembled WGS sequence"/>
</dbReference>
<keyword evidence="2" id="KW-1185">Reference proteome</keyword>
<protein>
    <submittedName>
        <fullName evidence="1">Uncharacterized protein</fullName>
    </submittedName>
</protein>
<evidence type="ECO:0000313" key="1">
    <source>
        <dbReference type="EMBL" id="GII31831.1"/>
    </source>
</evidence>
<reference evidence="1 2" key="1">
    <citation type="submission" date="2021-01" db="EMBL/GenBank/DDBJ databases">
        <title>Whole genome shotgun sequence of Planotetraspora mira NBRC 15435.</title>
        <authorList>
            <person name="Komaki H."/>
            <person name="Tamura T."/>
        </authorList>
    </citation>
    <scope>NUCLEOTIDE SEQUENCE [LARGE SCALE GENOMIC DNA]</scope>
    <source>
        <strain evidence="1 2">NBRC 15435</strain>
    </source>
</reference>
<accession>A0A8J3TTG3</accession>
<name>A0A8J3TTG3_9ACTN</name>
<organism evidence="1 2">
    <name type="scientific">Planotetraspora mira</name>
    <dbReference type="NCBI Taxonomy" id="58121"/>
    <lineage>
        <taxon>Bacteria</taxon>
        <taxon>Bacillati</taxon>
        <taxon>Actinomycetota</taxon>
        <taxon>Actinomycetes</taxon>
        <taxon>Streptosporangiales</taxon>
        <taxon>Streptosporangiaceae</taxon>
        <taxon>Planotetraspora</taxon>
    </lineage>
</organism>
<proteinExistence type="predicted"/>
<gene>
    <name evidence="1" type="ORF">Pmi06nite_52730</name>
</gene>
<evidence type="ECO:0000313" key="2">
    <source>
        <dbReference type="Proteomes" id="UP000650628"/>
    </source>
</evidence>
<dbReference type="AlphaFoldDB" id="A0A8J3TTG3"/>
<dbReference type="EMBL" id="BOOO01000031">
    <property type="protein sequence ID" value="GII31831.1"/>
    <property type="molecule type" value="Genomic_DNA"/>
</dbReference>
<comment type="caution">
    <text evidence="1">The sequence shown here is derived from an EMBL/GenBank/DDBJ whole genome shotgun (WGS) entry which is preliminary data.</text>
</comment>
<sequence length="115" mass="12383">MERGDHVQSSGQSLDEFWSFAALCHRHLNPFVLARFRRGSVDPAVAGAVRGGARNKFTTRREVVCRPAPVKGPSCAVVGAASGLNSRSRRRADRLADTSPRGLIVSGVSLDIKQV</sequence>